<sequence length="265" mass="29113">MGGSKKDEKKDGKKDGKKHEKKEESCMCFAEARTSETCGGLRNITHPLRYYEFTQEEMKALEECDRESFYGRCLPFSAILASLTYAAIKNGNLKPNPRFGPFPKVTLAVMVGYFLGKLSYQQACAEKLMALPGSYIGQLLRERKEGKFGGGRTAMSKGGTTMLGANPGDIYSDAGPGSSLDLDTDRPLFNEEAYRPGASAQPSAPDAQPKAPGLSYEDLRRKNRDDHKGAKQEPYRTDLGPPPPVQRMRPVTPAAPTNKYGDVME</sequence>
<dbReference type="PANTHER" id="PTHR13336:SF3">
    <property type="entry name" value="OCIA DOMAIN-CONTAINING PROTEIN 1"/>
    <property type="match status" value="1"/>
</dbReference>
<comment type="caution">
    <text evidence="3">The sequence shown here is derived from an EMBL/GenBank/DDBJ whole genome shotgun (WGS) entry which is preliminary data.</text>
</comment>
<gene>
    <name evidence="3" type="ORF">PYW07_000533</name>
</gene>
<protein>
    <recommendedName>
        <fullName evidence="2">OCIA domain-containing protein</fullName>
    </recommendedName>
</protein>
<feature type="region of interest" description="Disordered" evidence="1">
    <location>
        <begin position="1"/>
        <end position="24"/>
    </location>
</feature>
<dbReference type="PANTHER" id="PTHR13336">
    <property type="entry name" value="OVARIAN CARCINOMA IMMUNOREACTIVE ANTIGEN"/>
    <property type="match status" value="1"/>
</dbReference>
<accession>A0AAD8E1I7</accession>
<reference evidence="3" key="1">
    <citation type="submission" date="2023-03" db="EMBL/GenBank/DDBJ databases">
        <title>Chromosome-level genomes of two armyworms, Mythimna separata and Mythimna loreyi, provide insights into the biosynthesis and reception of sex pheromones.</title>
        <authorList>
            <person name="Zhao H."/>
        </authorList>
    </citation>
    <scope>NUCLEOTIDE SEQUENCE</scope>
    <source>
        <strain evidence="3">BeijingLab</strain>
        <tissue evidence="3">Pupa</tissue>
    </source>
</reference>
<feature type="region of interest" description="Disordered" evidence="1">
    <location>
        <begin position="147"/>
        <end position="265"/>
    </location>
</feature>
<dbReference type="InterPro" id="IPR040187">
    <property type="entry name" value="OCAD1/2"/>
</dbReference>
<dbReference type="Pfam" id="PF07051">
    <property type="entry name" value="OCIA"/>
    <property type="match status" value="1"/>
</dbReference>
<name>A0AAD8E1I7_MYTSE</name>
<evidence type="ECO:0000313" key="4">
    <source>
        <dbReference type="Proteomes" id="UP001231518"/>
    </source>
</evidence>
<evidence type="ECO:0000259" key="2">
    <source>
        <dbReference type="Pfam" id="PF07051"/>
    </source>
</evidence>
<feature type="domain" description="OCIA" evidence="2">
    <location>
        <begin position="50"/>
        <end position="134"/>
    </location>
</feature>
<feature type="compositionally biased region" description="Low complexity" evidence="1">
    <location>
        <begin position="196"/>
        <end position="212"/>
    </location>
</feature>
<evidence type="ECO:0000313" key="3">
    <source>
        <dbReference type="EMBL" id="KAJ8737262.1"/>
    </source>
</evidence>
<dbReference type="Proteomes" id="UP001231518">
    <property type="component" value="Chromosome 1"/>
</dbReference>
<evidence type="ECO:0000256" key="1">
    <source>
        <dbReference type="SAM" id="MobiDB-lite"/>
    </source>
</evidence>
<dbReference type="GO" id="GO:0005768">
    <property type="term" value="C:endosome"/>
    <property type="evidence" value="ECO:0007669"/>
    <property type="project" value="TreeGrafter"/>
</dbReference>
<dbReference type="EMBL" id="JARGEI010000001">
    <property type="protein sequence ID" value="KAJ8737262.1"/>
    <property type="molecule type" value="Genomic_DNA"/>
</dbReference>
<dbReference type="AlphaFoldDB" id="A0AAD8E1I7"/>
<proteinExistence type="predicted"/>
<keyword evidence="4" id="KW-1185">Reference proteome</keyword>
<feature type="compositionally biased region" description="Basic and acidic residues" evidence="1">
    <location>
        <begin position="217"/>
        <end position="236"/>
    </location>
</feature>
<organism evidence="3 4">
    <name type="scientific">Mythimna separata</name>
    <name type="common">Oriental armyworm</name>
    <name type="synonym">Pseudaletia separata</name>
    <dbReference type="NCBI Taxonomy" id="271217"/>
    <lineage>
        <taxon>Eukaryota</taxon>
        <taxon>Metazoa</taxon>
        <taxon>Ecdysozoa</taxon>
        <taxon>Arthropoda</taxon>
        <taxon>Hexapoda</taxon>
        <taxon>Insecta</taxon>
        <taxon>Pterygota</taxon>
        <taxon>Neoptera</taxon>
        <taxon>Endopterygota</taxon>
        <taxon>Lepidoptera</taxon>
        <taxon>Glossata</taxon>
        <taxon>Ditrysia</taxon>
        <taxon>Noctuoidea</taxon>
        <taxon>Noctuidae</taxon>
        <taxon>Noctuinae</taxon>
        <taxon>Hadenini</taxon>
        <taxon>Mythimna</taxon>
    </lineage>
</organism>
<dbReference type="InterPro" id="IPR009764">
    <property type="entry name" value="OCIA_dom"/>
</dbReference>
<feature type="compositionally biased region" description="Basic and acidic residues" evidence="1">
    <location>
        <begin position="183"/>
        <end position="194"/>
    </location>
</feature>